<accession>A0A9X1Z920</accession>
<dbReference type="Pfam" id="PF02321">
    <property type="entry name" value="OEP"/>
    <property type="match status" value="2"/>
</dbReference>
<dbReference type="GO" id="GO:0009279">
    <property type="term" value="C:cell outer membrane"/>
    <property type="evidence" value="ECO:0007669"/>
    <property type="project" value="UniProtKB-SubCell"/>
</dbReference>
<keyword evidence="2" id="KW-1134">Transmembrane beta strand</keyword>
<feature type="signal peptide" evidence="2">
    <location>
        <begin position="1"/>
        <end position="16"/>
    </location>
</feature>
<dbReference type="RefSeq" id="WP_188927019.1">
    <property type="nucleotide sequence ID" value="NZ_BMQI01000070.1"/>
</dbReference>
<dbReference type="EMBL" id="JAKILJ010000069">
    <property type="protein sequence ID" value="MCL1107584.1"/>
    <property type="molecule type" value="Genomic_DNA"/>
</dbReference>
<dbReference type="InterPro" id="IPR003423">
    <property type="entry name" value="OMP_efflux"/>
</dbReference>
<reference evidence="3" key="1">
    <citation type="submission" date="2022-01" db="EMBL/GenBank/DDBJ databases">
        <title>Whole genome-based taxonomy of the Shewanellaceae.</title>
        <authorList>
            <person name="Martin-Rodriguez A.J."/>
        </authorList>
    </citation>
    <scope>NUCLEOTIDE SEQUENCE</scope>
    <source>
        <strain evidence="3">DSM 23803</strain>
    </source>
</reference>
<keyword evidence="2" id="KW-0732">Signal</keyword>
<dbReference type="PANTHER" id="PTHR30203">
    <property type="entry name" value="OUTER MEMBRANE CATION EFFLUX PROTEIN"/>
    <property type="match status" value="1"/>
</dbReference>
<dbReference type="PANTHER" id="PTHR30203:SF25">
    <property type="entry name" value="OUTER MEMBRANE PROTEIN-RELATED"/>
    <property type="match status" value="1"/>
</dbReference>
<organism evidence="3 4">
    <name type="scientific">Shewanella algicola</name>
    <dbReference type="NCBI Taxonomy" id="640633"/>
    <lineage>
        <taxon>Bacteria</taxon>
        <taxon>Pseudomonadati</taxon>
        <taxon>Pseudomonadota</taxon>
        <taxon>Gammaproteobacteria</taxon>
        <taxon>Alteromonadales</taxon>
        <taxon>Shewanellaceae</taxon>
        <taxon>Shewanella</taxon>
    </lineage>
</organism>
<dbReference type="AlphaFoldDB" id="A0A9X1Z920"/>
<evidence type="ECO:0000313" key="3">
    <source>
        <dbReference type="EMBL" id="MCL1107584.1"/>
    </source>
</evidence>
<keyword evidence="2" id="KW-0564">Palmitate</keyword>
<comment type="subcellular location">
    <subcellularLocation>
        <location evidence="2">Cell outer membrane</location>
        <topology evidence="2">Lipid-anchor</topology>
    </subcellularLocation>
</comment>
<dbReference type="GO" id="GO:0015562">
    <property type="term" value="F:efflux transmembrane transporter activity"/>
    <property type="evidence" value="ECO:0007669"/>
    <property type="project" value="InterPro"/>
</dbReference>
<dbReference type="NCBIfam" id="TIGR01845">
    <property type="entry name" value="outer_NodT"/>
    <property type="match status" value="1"/>
</dbReference>
<proteinExistence type="inferred from homology"/>
<comment type="caution">
    <text evidence="3">The sequence shown here is derived from an EMBL/GenBank/DDBJ whole genome shotgun (WGS) entry which is preliminary data.</text>
</comment>
<keyword evidence="2" id="KW-0812">Transmembrane</keyword>
<comment type="similarity">
    <text evidence="1 2">Belongs to the outer membrane factor (OMF) (TC 1.B.17) family.</text>
</comment>
<protein>
    <submittedName>
        <fullName evidence="3">Efflux transporter outer membrane subunit</fullName>
    </submittedName>
</protein>
<keyword evidence="2" id="KW-0449">Lipoprotein</keyword>
<dbReference type="Gene3D" id="2.20.200.10">
    <property type="entry name" value="Outer membrane efflux proteins (OEP)"/>
    <property type="match status" value="1"/>
</dbReference>
<feature type="chain" id="PRO_5041016277" evidence="2">
    <location>
        <begin position="17"/>
        <end position="501"/>
    </location>
</feature>
<dbReference type="Proteomes" id="UP001139408">
    <property type="component" value="Unassembled WGS sequence"/>
</dbReference>
<evidence type="ECO:0000256" key="1">
    <source>
        <dbReference type="ARBA" id="ARBA00007613"/>
    </source>
</evidence>
<dbReference type="SUPFAM" id="SSF56954">
    <property type="entry name" value="Outer membrane efflux proteins (OEP)"/>
    <property type="match status" value="1"/>
</dbReference>
<dbReference type="Gene3D" id="1.20.1600.10">
    <property type="entry name" value="Outer membrane efflux proteins (OEP)"/>
    <property type="match status" value="1"/>
</dbReference>
<name>A0A9X1Z920_9GAMM</name>
<sequence>MLFTGKSITFSPHALALAVSLAVLSGCTLGPDFTVPESGITQTATEPRSDYGYAEQASQPTLDWQWWAVFNDPILTQLQAKAQTGNLDLQVATSRIAQSRAALGITAADKQPRLSANASYAREGNSENGKMVALGAPSEAENFWTAGFDASWELDLWGRAQRATEEVSAKLDASLYQREAIRVSLAAEVAKAYLQLRNAQTQLAISLDKQQTAEQIVVLMQSREDNGVGTHFDTIRAQTDLATLTASLPELTMRSNQLMNALALLLGEQPRALDAILATSNKPIQLPAGVPVEVPSDLASRRPDILEAQAHLHAAVAAIGVAEADFYPRVTLSGSLGLESFESSDLLGWDSRSFTVGPKVYLPIFSGGKLTQQLELTKEKQKSSALSYRKTVLAAWHEVDNAIDAWRAQQSQQHKLSIAHQYTEQAMKMIERNYQQGTSDHLAVLQQKGQVLNSLIQLNNSTTQAEIAVVSLYKTLGRGWDNSQPVTENSAMLITTPGEAK</sequence>
<evidence type="ECO:0000256" key="2">
    <source>
        <dbReference type="RuleBase" id="RU362097"/>
    </source>
</evidence>
<dbReference type="PROSITE" id="PS51257">
    <property type="entry name" value="PROKAR_LIPOPROTEIN"/>
    <property type="match status" value="1"/>
</dbReference>
<evidence type="ECO:0000313" key="4">
    <source>
        <dbReference type="Proteomes" id="UP001139408"/>
    </source>
</evidence>
<keyword evidence="4" id="KW-1185">Reference proteome</keyword>
<dbReference type="InterPro" id="IPR010131">
    <property type="entry name" value="MdtP/NodT-like"/>
</dbReference>
<gene>
    <name evidence="3" type="ORF">L2749_20445</name>
</gene>
<keyword evidence="2" id="KW-0472">Membrane</keyword>